<dbReference type="GO" id="GO:0004659">
    <property type="term" value="F:prenyltransferase activity"/>
    <property type="evidence" value="ECO:0007669"/>
    <property type="project" value="InterPro"/>
</dbReference>
<keyword evidence="3 6" id="KW-0808">Transferase</keyword>
<gene>
    <name evidence="7" type="ORF">SAMN04488589_1643</name>
</gene>
<evidence type="ECO:0000313" key="7">
    <source>
        <dbReference type="EMBL" id="SDF88226.1"/>
    </source>
</evidence>
<evidence type="ECO:0000256" key="2">
    <source>
        <dbReference type="ARBA" id="ARBA00006706"/>
    </source>
</evidence>
<dbReference type="PANTHER" id="PTHR12001">
    <property type="entry name" value="GERANYLGERANYL PYROPHOSPHATE SYNTHASE"/>
    <property type="match status" value="1"/>
</dbReference>
<dbReference type="OrthoDB" id="106922at2157"/>
<dbReference type="PANTHER" id="PTHR12001:SF85">
    <property type="entry name" value="SHORT CHAIN ISOPRENYL DIPHOSPHATE SYNTHASE"/>
    <property type="match status" value="1"/>
</dbReference>
<evidence type="ECO:0000313" key="8">
    <source>
        <dbReference type="Proteomes" id="UP000199259"/>
    </source>
</evidence>
<reference evidence="7 8" key="1">
    <citation type="submission" date="2016-10" db="EMBL/GenBank/DDBJ databases">
        <authorList>
            <person name="Varghese N."/>
            <person name="Submissions S."/>
        </authorList>
    </citation>
    <scope>NUCLEOTIDE SEQUENCE [LARGE SCALE GENOMIC DNA]</scope>
    <source>
        <strain evidence="7 8">PL 12/M</strain>
    </source>
</reference>
<dbReference type="GO" id="GO:0008299">
    <property type="term" value="P:isoprenoid biosynthetic process"/>
    <property type="evidence" value="ECO:0007669"/>
    <property type="project" value="InterPro"/>
</dbReference>
<keyword evidence="4" id="KW-0479">Metal-binding</keyword>
<dbReference type="GO" id="GO:0046872">
    <property type="term" value="F:metal ion binding"/>
    <property type="evidence" value="ECO:0007669"/>
    <property type="project" value="UniProtKB-KW"/>
</dbReference>
<dbReference type="SFLD" id="SFLDS00005">
    <property type="entry name" value="Isoprenoid_Synthase_Type_I"/>
    <property type="match status" value="1"/>
</dbReference>
<evidence type="ECO:0000256" key="3">
    <source>
        <dbReference type="ARBA" id="ARBA00022679"/>
    </source>
</evidence>
<evidence type="ECO:0000256" key="5">
    <source>
        <dbReference type="ARBA" id="ARBA00022842"/>
    </source>
</evidence>
<evidence type="ECO:0000256" key="4">
    <source>
        <dbReference type="ARBA" id="ARBA00022723"/>
    </source>
</evidence>
<comment type="similarity">
    <text evidence="2 6">Belongs to the FPP/GGPP synthase family.</text>
</comment>
<sequence length="289" mass="31650">MIQIDDLDEYQLIKMAKDDMVHSMDDSSQMKKMLLHICSSGGKNIRPVMLILCTEMCGGNSTEGVKAALAIEFIHSASLIHDDVLDGGLVRRGVESAHKKYGIPAAILCGDFLISKAISLISGYGNDAVNEFGRAGMYMAEGETIDISSVDDEFKEKNYFECISKKTGSLFAASAAIGAYVAGADSETARKLRSFGENVGNAYQIVDDLLEYLNELEDKSSTYESVTLPLIYRRVMDHDKTVEKTVEQVCICVKNAKDILASFPSSDSRDKLELITDLITVDMLPADIL</sequence>
<keyword evidence="5" id="KW-0460">Magnesium</keyword>
<dbReference type="InterPro" id="IPR033749">
    <property type="entry name" value="Polyprenyl_synt_CS"/>
</dbReference>
<dbReference type="SUPFAM" id="SSF48576">
    <property type="entry name" value="Terpenoid synthases"/>
    <property type="match status" value="1"/>
</dbReference>
<dbReference type="AlphaFoldDB" id="A0A7Z7AZ92"/>
<evidence type="ECO:0000256" key="6">
    <source>
        <dbReference type="RuleBase" id="RU004466"/>
    </source>
</evidence>
<organism evidence="7 8">
    <name type="scientific">Methanolobus vulcani</name>
    <dbReference type="NCBI Taxonomy" id="38026"/>
    <lineage>
        <taxon>Archaea</taxon>
        <taxon>Methanobacteriati</taxon>
        <taxon>Methanobacteriota</taxon>
        <taxon>Stenosarchaea group</taxon>
        <taxon>Methanomicrobia</taxon>
        <taxon>Methanosarcinales</taxon>
        <taxon>Methanosarcinaceae</taxon>
        <taxon>Methanolobus</taxon>
    </lineage>
</organism>
<dbReference type="InterPro" id="IPR000092">
    <property type="entry name" value="Polyprenyl_synt"/>
</dbReference>
<protein>
    <submittedName>
        <fullName evidence="7">Octaprenyl-diphosphate synthase</fullName>
    </submittedName>
</protein>
<dbReference type="PROSITE" id="PS00723">
    <property type="entry name" value="POLYPRENYL_SYNTHASE_1"/>
    <property type="match status" value="1"/>
</dbReference>
<dbReference type="InterPro" id="IPR008949">
    <property type="entry name" value="Isoprenoid_synthase_dom_sf"/>
</dbReference>
<dbReference type="RefSeq" id="WP_091709965.1">
    <property type="nucleotide sequence ID" value="NZ_FNCA01000004.1"/>
</dbReference>
<accession>A0A7Z7AZ92</accession>
<evidence type="ECO:0000256" key="1">
    <source>
        <dbReference type="ARBA" id="ARBA00001946"/>
    </source>
</evidence>
<keyword evidence="8" id="KW-1185">Reference proteome</keyword>
<dbReference type="Pfam" id="PF00348">
    <property type="entry name" value="polyprenyl_synt"/>
    <property type="match status" value="1"/>
</dbReference>
<dbReference type="Gene3D" id="1.10.600.10">
    <property type="entry name" value="Farnesyl Diphosphate Synthase"/>
    <property type="match status" value="1"/>
</dbReference>
<name>A0A7Z7AZ92_9EURY</name>
<dbReference type="CDD" id="cd00685">
    <property type="entry name" value="Trans_IPPS_HT"/>
    <property type="match status" value="1"/>
</dbReference>
<dbReference type="EMBL" id="FNCA01000004">
    <property type="protein sequence ID" value="SDF88226.1"/>
    <property type="molecule type" value="Genomic_DNA"/>
</dbReference>
<dbReference type="Proteomes" id="UP000199259">
    <property type="component" value="Unassembled WGS sequence"/>
</dbReference>
<comment type="caution">
    <text evidence="7">The sequence shown here is derived from an EMBL/GenBank/DDBJ whole genome shotgun (WGS) entry which is preliminary data.</text>
</comment>
<dbReference type="SFLD" id="SFLDG01017">
    <property type="entry name" value="Polyprenyl_Transferase_Like"/>
    <property type="match status" value="1"/>
</dbReference>
<comment type="cofactor">
    <cofactor evidence="1">
        <name>Mg(2+)</name>
        <dbReference type="ChEBI" id="CHEBI:18420"/>
    </cofactor>
</comment>
<proteinExistence type="inferred from homology"/>